<reference evidence="1 2" key="1">
    <citation type="submission" date="2020-08" db="EMBL/GenBank/DDBJ databases">
        <title>Plant Genome Project.</title>
        <authorList>
            <person name="Zhang R.-G."/>
        </authorList>
    </citation>
    <scope>NUCLEOTIDE SEQUENCE [LARGE SCALE GENOMIC DNA]</scope>
    <source>
        <tissue evidence="1">Rhizome</tissue>
    </source>
</reference>
<sequence length="201" mass="22467">MVVIVGMYLWLRKKLLKSLGTADEIEIAELKEKEKGLICFEGGEDLRLDCLLKALAERPSPGQTFRLIPGLQIVSRLDRQIKAGSDLQVASLSGLRIASGSQVSRSSTDWLNRRPFLLIPSSPLCGQQKEGRFLLPSRNILIGAEARRSPPPLFHLLLFLPVTDRTKRKIIFFVLAFLANDASRWQLSSSSSGQLLLPERF</sequence>
<dbReference type="Proteomes" id="UP000734854">
    <property type="component" value="Unassembled WGS sequence"/>
</dbReference>
<organism evidence="1 2">
    <name type="scientific">Zingiber officinale</name>
    <name type="common">Ginger</name>
    <name type="synonym">Amomum zingiber</name>
    <dbReference type="NCBI Taxonomy" id="94328"/>
    <lineage>
        <taxon>Eukaryota</taxon>
        <taxon>Viridiplantae</taxon>
        <taxon>Streptophyta</taxon>
        <taxon>Embryophyta</taxon>
        <taxon>Tracheophyta</taxon>
        <taxon>Spermatophyta</taxon>
        <taxon>Magnoliopsida</taxon>
        <taxon>Liliopsida</taxon>
        <taxon>Zingiberales</taxon>
        <taxon>Zingiberaceae</taxon>
        <taxon>Zingiber</taxon>
    </lineage>
</organism>
<gene>
    <name evidence="1" type="ORF">ZIOFF_041193</name>
</gene>
<name>A0A8J5GB62_ZINOF</name>
<evidence type="ECO:0000313" key="1">
    <source>
        <dbReference type="EMBL" id="KAG6501314.1"/>
    </source>
</evidence>
<accession>A0A8J5GB62</accession>
<keyword evidence="2" id="KW-1185">Reference proteome</keyword>
<protein>
    <submittedName>
        <fullName evidence="1">Uncharacterized protein</fullName>
    </submittedName>
</protein>
<comment type="caution">
    <text evidence="1">The sequence shown here is derived from an EMBL/GenBank/DDBJ whole genome shotgun (WGS) entry which is preliminary data.</text>
</comment>
<proteinExistence type="predicted"/>
<evidence type="ECO:0000313" key="2">
    <source>
        <dbReference type="Proteomes" id="UP000734854"/>
    </source>
</evidence>
<dbReference type="AlphaFoldDB" id="A0A8J5GB62"/>
<dbReference type="EMBL" id="JACMSC010000011">
    <property type="protein sequence ID" value="KAG6501314.1"/>
    <property type="molecule type" value="Genomic_DNA"/>
</dbReference>